<proteinExistence type="predicted"/>
<dbReference type="EMBL" id="UINC01000552">
    <property type="protein sequence ID" value="SUZ57255.1"/>
    <property type="molecule type" value="Genomic_DNA"/>
</dbReference>
<accession>A0A381NRM8</accession>
<dbReference type="AlphaFoldDB" id="A0A381NRM8"/>
<sequence>MLLGRVLSFVLQQGHLLSGVEKYAAQKVHLL</sequence>
<organism evidence="1">
    <name type="scientific">marine metagenome</name>
    <dbReference type="NCBI Taxonomy" id="408172"/>
    <lineage>
        <taxon>unclassified sequences</taxon>
        <taxon>metagenomes</taxon>
        <taxon>ecological metagenomes</taxon>
    </lineage>
</organism>
<evidence type="ECO:0000313" key="1">
    <source>
        <dbReference type="EMBL" id="SUZ57255.1"/>
    </source>
</evidence>
<protein>
    <submittedName>
        <fullName evidence="1">Uncharacterized protein</fullName>
    </submittedName>
</protein>
<name>A0A381NRM8_9ZZZZ</name>
<reference evidence="1" key="1">
    <citation type="submission" date="2018-05" db="EMBL/GenBank/DDBJ databases">
        <authorList>
            <person name="Lanie J.A."/>
            <person name="Ng W.-L."/>
            <person name="Kazmierczak K.M."/>
            <person name="Andrzejewski T.M."/>
            <person name="Davidsen T.M."/>
            <person name="Wayne K.J."/>
            <person name="Tettelin H."/>
            <person name="Glass J.I."/>
            <person name="Rusch D."/>
            <person name="Podicherti R."/>
            <person name="Tsui H.-C.T."/>
            <person name="Winkler M.E."/>
        </authorList>
    </citation>
    <scope>NUCLEOTIDE SEQUENCE</scope>
</reference>
<gene>
    <name evidence="1" type="ORF">METZ01_LOCUS10109</name>
</gene>